<organism evidence="8 9">
    <name type="scientific">Halobacillus campisalis</name>
    <dbReference type="NCBI Taxonomy" id="435909"/>
    <lineage>
        <taxon>Bacteria</taxon>
        <taxon>Bacillati</taxon>
        <taxon>Bacillota</taxon>
        <taxon>Bacilli</taxon>
        <taxon>Bacillales</taxon>
        <taxon>Bacillaceae</taxon>
        <taxon>Halobacillus</taxon>
    </lineage>
</organism>
<dbReference type="PANTHER" id="PTHR12677">
    <property type="entry name" value="GOLGI APPARATUS MEMBRANE PROTEIN TVP38-RELATED"/>
    <property type="match status" value="1"/>
</dbReference>
<feature type="transmembrane region" description="Helical" evidence="6">
    <location>
        <begin position="150"/>
        <end position="173"/>
    </location>
</feature>
<reference evidence="9" key="1">
    <citation type="journal article" date="2019" name="Int. J. Syst. Evol. Microbiol.">
        <title>The Global Catalogue of Microorganisms (GCM) 10K type strain sequencing project: providing services to taxonomists for standard genome sequencing and annotation.</title>
        <authorList>
            <consortium name="The Broad Institute Genomics Platform"/>
            <consortium name="The Broad Institute Genome Sequencing Center for Infectious Disease"/>
            <person name="Wu L."/>
            <person name="Ma J."/>
        </authorList>
    </citation>
    <scope>NUCLEOTIDE SEQUENCE [LARGE SCALE GENOMIC DNA]</scope>
    <source>
        <strain evidence="9">CCUG 73951</strain>
    </source>
</reference>
<feature type="transmembrane region" description="Helical" evidence="6">
    <location>
        <begin position="102"/>
        <end position="124"/>
    </location>
</feature>
<comment type="caution">
    <text evidence="8">The sequence shown here is derived from an EMBL/GenBank/DDBJ whole genome shotgun (WGS) entry which is preliminary data.</text>
</comment>
<keyword evidence="5 6" id="KW-0472">Membrane</keyword>
<comment type="similarity">
    <text evidence="6">Belongs to the TVP38/TMEM64 family.</text>
</comment>
<protein>
    <recommendedName>
        <fullName evidence="6">TVP38/TMEM64 family membrane protein</fullName>
    </recommendedName>
</protein>
<dbReference type="RefSeq" id="WP_289214634.1">
    <property type="nucleotide sequence ID" value="NZ_JAPVRC010000001.1"/>
</dbReference>
<gene>
    <name evidence="8" type="ORF">ACFQMN_09440</name>
</gene>
<dbReference type="InterPro" id="IPR015414">
    <property type="entry name" value="TMEM64"/>
</dbReference>
<feature type="domain" description="VTT" evidence="7">
    <location>
        <begin position="35"/>
        <end position="149"/>
    </location>
</feature>
<feature type="transmembrane region" description="Helical" evidence="6">
    <location>
        <begin position="54"/>
        <end position="72"/>
    </location>
</feature>
<name>A0ABW2K5U9_9BACI</name>
<sequence length="193" mass="22080">MSEASSALLSWIEHQGIWAPLLFIVIHLLRPFFFLPVMVICIIGGVLFGPVAGTAYSVIGTLLSSLLFYRMIRFVPSGFRKLQQMYSRWSGKHAKLTVKQVAVLRLIPFIHFHLLSYCLIEISADFKEYAKSSLVANFPLAFVYTSMGQWITLFSLPVIIGLVSLLLGICYLLRRKYEVFVWHEFFHISEGRT</sequence>
<comment type="subcellular location">
    <subcellularLocation>
        <location evidence="1 6">Cell membrane</location>
        <topology evidence="1 6">Multi-pass membrane protein</topology>
    </subcellularLocation>
</comment>
<evidence type="ECO:0000256" key="3">
    <source>
        <dbReference type="ARBA" id="ARBA00022692"/>
    </source>
</evidence>
<keyword evidence="3 6" id="KW-0812">Transmembrane</keyword>
<evidence type="ECO:0000313" key="8">
    <source>
        <dbReference type="EMBL" id="MFC7321102.1"/>
    </source>
</evidence>
<keyword evidence="9" id="KW-1185">Reference proteome</keyword>
<comment type="caution">
    <text evidence="6">Lacks conserved residue(s) required for the propagation of feature annotation.</text>
</comment>
<evidence type="ECO:0000256" key="1">
    <source>
        <dbReference type="ARBA" id="ARBA00004651"/>
    </source>
</evidence>
<dbReference type="EMBL" id="JBHTBY010000006">
    <property type="protein sequence ID" value="MFC7321102.1"/>
    <property type="molecule type" value="Genomic_DNA"/>
</dbReference>
<evidence type="ECO:0000259" key="7">
    <source>
        <dbReference type="Pfam" id="PF09335"/>
    </source>
</evidence>
<dbReference type="Proteomes" id="UP001596494">
    <property type="component" value="Unassembled WGS sequence"/>
</dbReference>
<accession>A0ABW2K5U9</accession>
<evidence type="ECO:0000313" key="9">
    <source>
        <dbReference type="Proteomes" id="UP001596494"/>
    </source>
</evidence>
<evidence type="ECO:0000256" key="2">
    <source>
        <dbReference type="ARBA" id="ARBA00022475"/>
    </source>
</evidence>
<dbReference type="Pfam" id="PF09335">
    <property type="entry name" value="VTT_dom"/>
    <property type="match status" value="1"/>
</dbReference>
<evidence type="ECO:0000256" key="5">
    <source>
        <dbReference type="ARBA" id="ARBA00023136"/>
    </source>
</evidence>
<evidence type="ECO:0000256" key="4">
    <source>
        <dbReference type="ARBA" id="ARBA00022989"/>
    </source>
</evidence>
<proteinExistence type="inferred from homology"/>
<keyword evidence="2 6" id="KW-1003">Cell membrane</keyword>
<dbReference type="InterPro" id="IPR032816">
    <property type="entry name" value="VTT_dom"/>
</dbReference>
<evidence type="ECO:0000256" key="6">
    <source>
        <dbReference type="RuleBase" id="RU366058"/>
    </source>
</evidence>
<feature type="transmembrane region" description="Helical" evidence="6">
    <location>
        <begin position="21"/>
        <end position="48"/>
    </location>
</feature>
<dbReference type="PANTHER" id="PTHR12677:SF59">
    <property type="entry name" value="GOLGI APPARATUS MEMBRANE PROTEIN TVP38-RELATED"/>
    <property type="match status" value="1"/>
</dbReference>
<keyword evidence="4 6" id="KW-1133">Transmembrane helix</keyword>